<dbReference type="Gene3D" id="1.25.40.20">
    <property type="entry name" value="Ankyrin repeat-containing domain"/>
    <property type="match status" value="2"/>
</dbReference>
<organism evidence="1 2">
    <name type="scientific">Legionella sainthelensi</name>
    <dbReference type="NCBI Taxonomy" id="28087"/>
    <lineage>
        <taxon>Bacteria</taxon>
        <taxon>Pseudomonadati</taxon>
        <taxon>Pseudomonadota</taxon>
        <taxon>Gammaproteobacteria</taxon>
        <taxon>Legionellales</taxon>
        <taxon>Legionellaceae</taxon>
        <taxon>Legionella</taxon>
    </lineage>
</organism>
<dbReference type="SMART" id="SM00248">
    <property type="entry name" value="ANK"/>
    <property type="match status" value="4"/>
</dbReference>
<evidence type="ECO:0000313" key="2">
    <source>
        <dbReference type="Proteomes" id="UP000054621"/>
    </source>
</evidence>
<proteinExistence type="predicted"/>
<dbReference type="RefSeq" id="WP_027270397.1">
    <property type="nucleotide sequence ID" value="NZ_CAAAJE010000007.1"/>
</dbReference>
<dbReference type="InterPro" id="IPR036770">
    <property type="entry name" value="Ankyrin_rpt-contain_sf"/>
</dbReference>
<comment type="caution">
    <text evidence="1">The sequence shown here is derived from an EMBL/GenBank/DDBJ whole genome shotgun (WGS) entry which is preliminary data.</text>
</comment>
<dbReference type="PATRIC" id="fig|28087.4.peg.1855"/>
<name>A0A0W0YJV0_9GAMM</name>
<dbReference type="STRING" id="28087.Lsai_1731"/>
<dbReference type="OrthoDB" id="5650291at2"/>
<sequence length="519" mass="59925">MPKYLFSEDSPFITKWIHLPRQEQLTQDPQLHVIPWAIWVEVFNYRMVFSYLELFSKEYSEAIHTLPSVPSLEALLCLFFAHAGCKAKIIDDFGRRAGYGPKIVQALTLMGDIECIKYFFTRLPAARAQEILAMINADNYFAVRWASEYGYKDILEYLIGLIPASDRVQERLAMIQTKNYQAFRLAARNGHKEILNYLINFIPEAIRADETLALIRTKNYRVFNSAARYGHQDILEYLVGLIPQEIRIKETLAMLDANNYGVFRSAALYGGKDILEYLVGLIPEEIRTVQTDLMVKADSYAAFRLAAMNANNIEAVNYLLHYPDCLAYAELHNIEYNYWVRPFITNKLKALKAEEEAYYQKHPHGVFNLEHQDCRLGFYMLRHLIRSNDLSKLRDICFLLSIPGIKILTHQEVTKKQPNELFHLVMGKDNLLMAALLLTVPAIRAHAEQNNFCAEMYIEPDLPVWARDAEAFMIDLTPDKSNRPQQYSGNISILEFFTSISCTETEQEFLMSTPNQSIH</sequence>
<dbReference type="Proteomes" id="UP000054621">
    <property type="component" value="Unassembled WGS sequence"/>
</dbReference>
<dbReference type="InterPro" id="IPR002110">
    <property type="entry name" value="Ankyrin_rpt"/>
</dbReference>
<gene>
    <name evidence="1" type="ORF">Lsai_1731</name>
</gene>
<protein>
    <submittedName>
        <fullName evidence="1">Ankyrin repeat family protein</fullName>
    </submittedName>
</protein>
<dbReference type="AlphaFoldDB" id="A0A0W0YJV0"/>
<dbReference type="eggNOG" id="ENOG502ZDS2">
    <property type="taxonomic scope" value="Bacteria"/>
</dbReference>
<evidence type="ECO:0000313" key="1">
    <source>
        <dbReference type="EMBL" id="KTD57127.1"/>
    </source>
</evidence>
<dbReference type="SUPFAM" id="SSF140860">
    <property type="entry name" value="Pseudo ankyrin repeat-like"/>
    <property type="match status" value="2"/>
</dbReference>
<accession>A0A0W0YJV0</accession>
<reference evidence="1 2" key="1">
    <citation type="submission" date="2015-11" db="EMBL/GenBank/DDBJ databases">
        <title>Genomic analysis of 38 Legionella species identifies large and diverse effector repertoires.</title>
        <authorList>
            <person name="Burstein D."/>
            <person name="Amaro F."/>
            <person name="Zusman T."/>
            <person name="Lifshitz Z."/>
            <person name="Cohen O."/>
            <person name="Gilbert J.A."/>
            <person name="Pupko T."/>
            <person name="Shuman H.A."/>
            <person name="Segal G."/>
        </authorList>
    </citation>
    <scope>NUCLEOTIDE SEQUENCE [LARGE SCALE GENOMIC DNA]</scope>
    <source>
        <strain evidence="1 2">Mt.St.Helens-4</strain>
    </source>
</reference>
<dbReference type="EMBL" id="LNYV01000028">
    <property type="protein sequence ID" value="KTD57127.1"/>
    <property type="molecule type" value="Genomic_DNA"/>
</dbReference>